<sequence>MPRRDGTGPDGNGAETGRRIGPCNENNKAEETPVLGRIGGRRRDGTGPCGNGAKTGRGIRTCNENNKVTGTPVFGRRCGRGCIWTGNDNLVTTES</sequence>
<name>A0A2T0BB49_9CLOT</name>
<dbReference type="RefSeq" id="WP_106060715.1">
    <property type="nucleotide sequence ID" value="NZ_PVXQ01000037.1"/>
</dbReference>
<keyword evidence="3" id="KW-1185">Reference proteome</keyword>
<dbReference type="Pfam" id="PF17253">
    <property type="entry name" value="DUF5320"/>
    <property type="match status" value="1"/>
</dbReference>
<gene>
    <name evidence="2" type="ORF">CLVI_27950</name>
</gene>
<accession>A0A2T0BB49</accession>
<organism evidence="2 3">
    <name type="scientific">Clostridium vincentii</name>
    <dbReference type="NCBI Taxonomy" id="52704"/>
    <lineage>
        <taxon>Bacteria</taxon>
        <taxon>Bacillati</taxon>
        <taxon>Bacillota</taxon>
        <taxon>Clostridia</taxon>
        <taxon>Eubacteriales</taxon>
        <taxon>Clostridiaceae</taxon>
        <taxon>Clostridium</taxon>
    </lineage>
</organism>
<evidence type="ECO:0000256" key="1">
    <source>
        <dbReference type="SAM" id="MobiDB-lite"/>
    </source>
</evidence>
<dbReference type="Proteomes" id="UP000239471">
    <property type="component" value="Unassembled WGS sequence"/>
</dbReference>
<dbReference type="InterPro" id="IPR035205">
    <property type="entry name" value="DUF5320"/>
</dbReference>
<dbReference type="OrthoDB" id="9815278at2"/>
<evidence type="ECO:0000313" key="2">
    <source>
        <dbReference type="EMBL" id="PRR81037.1"/>
    </source>
</evidence>
<dbReference type="AlphaFoldDB" id="A0A2T0BB49"/>
<comment type="caution">
    <text evidence="2">The sequence shown here is derived from an EMBL/GenBank/DDBJ whole genome shotgun (WGS) entry which is preliminary data.</text>
</comment>
<reference evidence="2 3" key="1">
    <citation type="submission" date="2018-03" db="EMBL/GenBank/DDBJ databases">
        <title>Genome sequence of Clostridium vincentii DSM 10228.</title>
        <authorList>
            <person name="Poehlein A."/>
            <person name="Daniel R."/>
        </authorList>
    </citation>
    <scope>NUCLEOTIDE SEQUENCE [LARGE SCALE GENOMIC DNA]</scope>
    <source>
        <strain evidence="2 3">DSM 10228</strain>
    </source>
</reference>
<feature type="region of interest" description="Disordered" evidence="1">
    <location>
        <begin position="1"/>
        <end position="57"/>
    </location>
</feature>
<evidence type="ECO:0000313" key="3">
    <source>
        <dbReference type="Proteomes" id="UP000239471"/>
    </source>
</evidence>
<proteinExistence type="predicted"/>
<dbReference type="EMBL" id="PVXQ01000037">
    <property type="protein sequence ID" value="PRR81037.1"/>
    <property type="molecule type" value="Genomic_DNA"/>
</dbReference>
<protein>
    <submittedName>
        <fullName evidence="2">Uncharacterized protein</fullName>
    </submittedName>
</protein>